<dbReference type="Pfam" id="PF06348">
    <property type="entry name" value="DUF1059"/>
    <property type="match status" value="1"/>
</dbReference>
<dbReference type="AlphaFoldDB" id="A0A561B942"/>
<reference evidence="1 2" key="1">
    <citation type="submission" date="2019-06" db="EMBL/GenBank/DDBJ databases">
        <title>Sorghum-associated microbial communities from plants grown in Nebraska, USA.</title>
        <authorList>
            <person name="Schachtman D."/>
        </authorList>
    </citation>
    <scope>NUCLEOTIDE SEQUENCE [LARGE SCALE GENOMIC DNA]</scope>
    <source>
        <strain evidence="1 2">T529</strain>
    </source>
</reference>
<comment type="caution">
    <text evidence="1">The sequence shown here is derived from an EMBL/GenBank/DDBJ whole genome shotgun (WGS) entry which is preliminary data.</text>
</comment>
<dbReference type="Proteomes" id="UP000319722">
    <property type="component" value="Unassembled WGS sequence"/>
</dbReference>
<name>A0A561B942_9BURK</name>
<dbReference type="EMBL" id="VIVL01000019">
    <property type="protein sequence ID" value="TWD75475.1"/>
    <property type="molecule type" value="Genomic_DNA"/>
</dbReference>
<evidence type="ECO:0000313" key="2">
    <source>
        <dbReference type="Proteomes" id="UP000319722"/>
    </source>
</evidence>
<protein>
    <submittedName>
        <fullName evidence="1">Uncharacterized protein DUF1059</fullName>
    </submittedName>
</protein>
<proteinExistence type="predicted"/>
<accession>A0A561B942</accession>
<gene>
    <name evidence="1" type="ORF">FB547_11936</name>
</gene>
<evidence type="ECO:0000313" key="1">
    <source>
        <dbReference type="EMBL" id="TWD75475.1"/>
    </source>
</evidence>
<sequence>MSRQYIDCREFPSTMNCSVALSADTEGELLEAAVQHAVAVHGHTDTPEFRKQLAGMFKTGTPPLEAPAAQKVPA</sequence>
<dbReference type="OrthoDB" id="4560214at2"/>
<dbReference type="InterPro" id="IPR009409">
    <property type="entry name" value="DUF1059"/>
</dbReference>
<dbReference type="RefSeq" id="WP_145747509.1">
    <property type="nucleotide sequence ID" value="NZ_VIVL01000019.1"/>
</dbReference>
<organism evidence="1 2">
    <name type="scientific">Variovorax beijingensis</name>
    <dbReference type="NCBI Taxonomy" id="2496117"/>
    <lineage>
        <taxon>Bacteria</taxon>
        <taxon>Pseudomonadati</taxon>
        <taxon>Pseudomonadota</taxon>
        <taxon>Betaproteobacteria</taxon>
        <taxon>Burkholderiales</taxon>
        <taxon>Comamonadaceae</taxon>
        <taxon>Variovorax</taxon>
    </lineage>
</organism>